<feature type="compositionally biased region" description="Acidic residues" evidence="1">
    <location>
        <begin position="426"/>
        <end position="436"/>
    </location>
</feature>
<evidence type="ECO:0000256" key="1">
    <source>
        <dbReference type="SAM" id="MobiDB-lite"/>
    </source>
</evidence>
<accession>A0AB34K5K9</accession>
<keyword evidence="4" id="KW-1185">Reference proteome</keyword>
<proteinExistence type="predicted"/>
<comment type="caution">
    <text evidence="3">The sequence shown here is derived from an EMBL/GenBank/DDBJ whole genome shotgun (WGS) entry which is preliminary data.</text>
</comment>
<feature type="compositionally biased region" description="Basic and acidic residues" evidence="1">
    <location>
        <begin position="338"/>
        <end position="364"/>
    </location>
</feature>
<feature type="chain" id="PRO_5044293732" evidence="2">
    <location>
        <begin position="19"/>
        <end position="792"/>
    </location>
</feature>
<reference evidence="3 4" key="1">
    <citation type="journal article" date="2024" name="Science">
        <title>Giant polyketide synthase enzymes in the biosynthesis of giant marine polyether toxins.</title>
        <authorList>
            <person name="Fallon T.R."/>
            <person name="Shende V.V."/>
            <person name="Wierzbicki I.H."/>
            <person name="Pendleton A.L."/>
            <person name="Watervoot N.F."/>
            <person name="Auber R.P."/>
            <person name="Gonzalez D.J."/>
            <person name="Wisecaver J.H."/>
            <person name="Moore B.S."/>
        </authorList>
    </citation>
    <scope>NUCLEOTIDE SEQUENCE [LARGE SCALE GENOMIC DNA]</scope>
    <source>
        <strain evidence="3 4">12B1</strain>
    </source>
</reference>
<evidence type="ECO:0000313" key="4">
    <source>
        <dbReference type="Proteomes" id="UP001515480"/>
    </source>
</evidence>
<feature type="compositionally biased region" description="Basic and acidic residues" evidence="1">
    <location>
        <begin position="566"/>
        <end position="582"/>
    </location>
</feature>
<dbReference type="Proteomes" id="UP001515480">
    <property type="component" value="Unassembled WGS sequence"/>
</dbReference>
<feature type="compositionally biased region" description="Basic and acidic residues" evidence="1">
    <location>
        <begin position="199"/>
        <end position="214"/>
    </location>
</feature>
<protein>
    <submittedName>
        <fullName evidence="3">Uncharacterized protein</fullName>
    </submittedName>
</protein>
<keyword evidence="2" id="KW-0732">Signal</keyword>
<sequence>MAAVLGLLVLAELRKTGTLGPFGLAFPSEVRSEQLLSCEGLRGRPFLTAVHVLQLHAPLAGREAYEFRIQCGPANSSWSSLGPALLPWAAASQGSVVCPRPSSASGLMVSRGRTEASREDHFSFSLLCGTAGTLVDSQGLYAPDAVEESRGRRCPGESFITGVHVRRGFEGRGAYDLYEFSIDCSEVVDYDEIPPARPVDTHATDSPDPRRDSPTETTGGDDEAGGAGGGAADRRMKMRTARQGGVASRRHAEESASGAADTSSGPARDLRGRRRGTAADAAGKPEAVAAGLRKKPGEAVSPALEAEVDEAKAGTKTDEDEDVALPDGLEEILSLLKSQREEESAAQKEEAAARAREETAKQEEDNLEALFGGVRESAVPSGLANAVEDVWSATKGTRTSSDEAEDSQDVHAATEVGEARANGEESNSEMELNGEDDSLRAEGVDGSLSGGDTDAFSGEKNVVEPLINGGSDPEVTRGGAGTAVGVAITEVEEINGEPSPKEAEGSLGAPTEDDSLRSGDTHVKDRDDVVQPTMNGNSIPEATRHVDGGETGSNAAQARDGGATSESHETDAVEAEMHESRTHAVAVAEGNQGRADGSGELGDDSVLHEAENGDQAKGGGPDVEVQEVREGFGETQAANHQDNHDSWRTDSDAIIETNGGNAEAQADSDKSKGMEESVEKADVGVGGAQAETTAASDATAIGDDPSEAKGMDESSLMASTVGTRKGIEVNDEDVEKRLEAILEKIRVDSASAEPEQRTFTAMETDSGSRNFQEAAAEMEGALDDSKQSRTSQ</sequence>
<feature type="compositionally biased region" description="Polar residues" evidence="1">
    <location>
        <begin position="757"/>
        <end position="771"/>
    </location>
</feature>
<feature type="compositionally biased region" description="Basic and acidic residues" evidence="1">
    <location>
        <begin position="641"/>
        <end position="651"/>
    </location>
</feature>
<feature type="region of interest" description="Disordered" evidence="1">
    <location>
        <begin position="749"/>
        <end position="792"/>
    </location>
</feature>
<evidence type="ECO:0000256" key="2">
    <source>
        <dbReference type="SAM" id="SignalP"/>
    </source>
</evidence>
<feature type="signal peptide" evidence="2">
    <location>
        <begin position="1"/>
        <end position="18"/>
    </location>
</feature>
<name>A0AB34K5K9_PRYPA</name>
<dbReference type="EMBL" id="JBGBPQ010000001">
    <property type="protein sequence ID" value="KAL1529581.1"/>
    <property type="molecule type" value="Genomic_DNA"/>
</dbReference>
<organism evidence="3 4">
    <name type="scientific">Prymnesium parvum</name>
    <name type="common">Toxic golden alga</name>
    <dbReference type="NCBI Taxonomy" id="97485"/>
    <lineage>
        <taxon>Eukaryota</taxon>
        <taxon>Haptista</taxon>
        <taxon>Haptophyta</taxon>
        <taxon>Prymnesiophyceae</taxon>
        <taxon>Prymnesiales</taxon>
        <taxon>Prymnesiaceae</taxon>
        <taxon>Prymnesium</taxon>
    </lineage>
</organism>
<feature type="compositionally biased region" description="Basic and acidic residues" evidence="1">
    <location>
        <begin position="667"/>
        <end position="682"/>
    </location>
</feature>
<feature type="compositionally biased region" description="Basic and acidic residues" evidence="1">
    <location>
        <begin position="783"/>
        <end position="792"/>
    </location>
</feature>
<evidence type="ECO:0000313" key="3">
    <source>
        <dbReference type="EMBL" id="KAL1529581.1"/>
    </source>
</evidence>
<feature type="region of interest" description="Disordered" evidence="1">
    <location>
        <begin position="194"/>
        <end position="382"/>
    </location>
</feature>
<feature type="region of interest" description="Disordered" evidence="1">
    <location>
        <begin position="394"/>
        <end position="714"/>
    </location>
</feature>
<dbReference type="AlphaFoldDB" id="A0AB34K5K9"/>
<gene>
    <name evidence="3" type="ORF">AB1Y20_000524</name>
</gene>
<feature type="compositionally biased region" description="Acidic residues" evidence="1">
    <location>
        <begin position="318"/>
        <end position="330"/>
    </location>
</feature>
<feature type="compositionally biased region" description="Basic and acidic residues" evidence="1">
    <location>
        <begin position="514"/>
        <end position="529"/>
    </location>
</feature>